<gene>
    <name evidence="2" type="ORF">DCHRY22_LOCUS5744</name>
</gene>
<protein>
    <submittedName>
        <fullName evidence="2">(African queen) hypothetical protein</fullName>
    </submittedName>
</protein>
<feature type="region of interest" description="Disordered" evidence="1">
    <location>
        <begin position="40"/>
        <end position="59"/>
    </location>
</feature>
<organism evidence="2 3">
    <name type="scientific">Danaus chrysippus</name>
    <name type="common">African queen</name>
    <dbReference type="NCBI Taxonomy" id="151541"/>
    <lineage>
        <taxon>Eukaryota</taxon>
        <taxon>Metazoa</taxon>
        <taxon>Ecdysozoa</taxon>
        <taxon>Arthropoda</taxon>
        <taxon>Hexapoda</taxon>
        <taxon>Insecta</taxon>
        <taxon>Pterygota</taxon>
        <taxon>Neoptera</taxon>
        <taxon>Endopterygota</taxon>
        <taxon>Lepidoptera</taxon>
        <taxon>Glossata</taxon>
        <taxon>Ditrysia</taxon>
        <taxon>Papilionoidea</taxon>
        <taxon>Nymphalidae</taxon>
        <taxon>Danainae</taxon>
        <taxon>Danaini</taxon>
        <taxon>Danaina</taxon>
        <taxon>Danaus</taxon>
        <taxon>Anosia</taxon>
    </lineage>
</organism>
<accession>A0A8J2QKX3</accession>
<sequence length="89" mass="9816">MRDQVGTILSDNRSIPKAEPLRLRLLGGAELLREPTQAPVEAVPLIPPSPTPSQQGLDNKRTQTHITLRALASRLSVTNRFSCDSDWCL</sequence>
<name>A0A8J2QKX3_9NEOP</name>
<evidence type="ECO:0000256" key="1">
    <source>
        <dbReference type="SAM" id="MobiDB-lite"/>
    </source>
</evidence>
<dbReference type="AlphaFoldDB" id="A0A8J2QKX3"/>
<dbReference type="Proteomes" id="UP000789524">
    <property type="component" value="Unassembled WGS sequence"/>
</dbReference>
<comment type="caution">
    <text evidence="2">The sequence shown here is derived from an EMBL/GenBank/DDBJ whole genome shotgun (WGS) entry which is preliminary data.</text>
</comment>
<evidence type="ECO:0000313" key="3">
    <source>
        <dbReference type="Proteomes" id="UP000789524"/>
    </source>
</evidence>
<evidence type="ECO:0000313" key="2">
    <source>
        <dbReference type="EMBL" id="CAG9564806.1"/>
    </source>
</evidence>
<proteinExistence type="predicted"/>
<keyword evidence="3" id="KW-1185">Reference proteome</keyword>
<reference evidence="2" key="1">
    <citation type="submission" date="2021-09" db="EMBL/GenBank/DDBJ databases">
        <authorList>
            <person name="Martin H S."/>
        </authorList>
    </citation>
    <scope>NUCLEOTIDE SEQUENCE</scope>
</reference>
<dbReference type="EMBL" id="CAKASE010000051">
    <property type="protein sequence ID" value="CAG9564806.1"/>
    <property type="molecule type" value="Genomic_DNA"/>
</dbReference>